<proteinExistence type="predicted"/>
<accession>A0A4Q2JJC2</accession>
<feature type="region of interest" description="Disordered" evidence="1">
    <location>
        <begin position="38"/>
        <end position="61"/>
    </location>
</feature>
<reference evidence="2 3" key="1">
    <citation type="submission" date="2019-01" db="EMBL/GenBank/DDBJ databases">
        <authorList>
            <person name="Li J."/>
        </authorList>
    </citation>
    <scope>NUCLEOTIDE SEQUENCE [LARGE SCALE GENOMIC DNA]</scope>
    <source>
        <strain evidence="2 3">CGMCC 4.7180</strain>
    </source>
</reference>
<protein>
    <recommendedName>
        <fullName evidence="4">AbiEi antitoxin C-terminal domain-containing protein</fullName>
    </recommendedName>
</protein>
<organism evidence="2 3">
    <name type="scientific">Agromyces binzhouensis</name>
    <dbReference type="NCBI Taxonomy" id="1817495"/>
    <lineage>
        <taxon>Bacteria</taxon>
        <taxon>Bacillati</taxon>
        <taxon>Actinomycetota</taxon>
        <taxon>Actinomycetes</taxon>
        <taxon>Micrococcales</taxon>
        <taxon>Microbacteriaceae</taxon>
        <taxon>Agromyces</taxon>
    </lineage>
</organism>
<gene>
    <name evidence="2" type="ORF">ESO86_11235</name>
</gene>
<evidence type="ECO:0000256" key="1">
    <source>
        <dbReference type="SAM" id="MobiDB-lite"/>
    </source>
</evidence>
<dbReference type="RefSeq" id="WP_129235042.1">
    <property type="nucleotide sequence ID" value="NZ_SDPL01000223.1"/>
</dbReference>
<evidence type="ECO:0000313" key="3">
    <source>
        <dbReference type="Proteomes" id="UP000292881"/>
    </source>
</evidence>
<name>A0A4Q2JJC2_9MICO</name>
<sequence>MREPFPTRDHGLVYALDLRSVGRERELYAAAKAGTMERLRPGAYRSRPPTDPEESPAERDRSRYRMMVRAAAAQLDRPVFTGHSAIALAGMPILGPWPDEVFVRSRNGTASRRRGVVTIARTADVPITARAGIAMTSIEFSLIQVARRAPLEAALTATDAALYTPPWGGAVPWTSIHRLHAEHERLLPYPGSRRMDEVLRRATDGAATPLETLSRLVIEELGFPQPVLQHRLRLDELERDAYLDFWWPDHGVVGEADGRGKYRGRARAAASGARGTRDPAALAAATVIDEKRREDAIRRRVRGFARWDWAEAMRRHPIDHYLTATGLPKTRRPRRLLTQK</sequence>
<evidence type="ECO:0008006" key="4">
    <source>
        <dbReference type="Google" id="ProtNLM"/>
    </source>
</evidence>
<dbReference type="EMBL" id="SDPL01000223">
    <property type="protein sequence ID" value="RXZ46187.1"/>
    <property type="molecule type" value="Genomic_DNA"/>
</dbReference>
<dbReference type="OrthoDB" id="5517693at2"/>
<comment type="caution">
    <text evidence="2">The sequence shown here is derived from an EMBL/GenBank/DDBJ whole genome shotgun (WGS) entry which is preliminary data.</text>
</comment>
<dbReference type="AlphaFoldDB" id="A0A4Q2JJC2"/>
<keyword evidence="3" id="KW-1185">Reference proteome</keyword>
<dbReference type="Proteomes" id="UP000292881">
    <property type="component" value="Unassembled WGS sequence"/>
</dbReference>
<evidence type="ECO:0000313" key="2">
    <source>
        <dbReference type="EMBL" id="RXZ46187.1"/>
    </source>
</evidence>